<dbReference type="Proteomes" id="UP001314635">
    <property type="component" value="Unassembled WGS sequence"/>
</dbReference>
<keyword evidence="1" id="KW-0472">Membrane</keyword>
<sequence>MLTLPSDKASAGFTLLETLVALAIVAVSLVAIAALMGSSARGSRKLEQHVALVQAGYNALWLAFPSRLPPPSRAQSGETMAHAWRAQMQPFAVDLGGADNASVWLPQKILVQVRSPSGATMELETIRLFRRQAER</sequence>
<evidence type="ECO:0000256" key="1">
    <source>
        <dbReference type="SAM" id="Phobius"/>
    </source>
</evidence>
<dbReference type="SUPFAM" id="SSF54523">
    <property type="entry name" value="Pili subunits"/>
    <property type="match status" value="1"/>
</dbReference>
<dbReference type="RefSeq" id="WP_041750588.1">
    <property type="nucleotide sequence ID" value="NZ_JABFDP010000012.1"/>
</dbReference>
<protein>
    <submittedName>
        <fullName evidence="2">Type II secretion system protein</fullName>
    </submittedName>
</protein>
<dbReference type="InterPro" id="IPR012902">
    <property type="entry name" value="N_methyl_site"/>
</dbReference>
<reference evidence="3" key="1">
    <citation type="journal article" date="2021" name="ISME J.">
        <title>Evolutionary origin and ecological implication of a unique nif island in free-living Bradyrhizobium lineages.</title>
        <authorList>
            <person name="Tao J."/>
        </authorList>
    </citation>
    <scope>NUCLEOTIDE SEQUENCE [LARGE SCALE GENOMIC DNA]</scope>
    <source>
        <strain evidence="3">SZCCT0094</strain>
    </source>
</reference>
<comment type="caution">
    <text evidence="2">The sequence shown here is derived from an EMBL/GenBank/DDBJ whole genome shotgun (WGS) entry which is preliminary data.</text>
</comment>
<organism evidence="2 3">
    <name type="scientific">Bradyrhizobium denitrificans</name>
    <dbReference type="NCBI Taxonomy" id="2734912"/>
    <lineage>
        <taxon>Bacteria</taxon>
        <taxon>Pseudomonadati</taxon>
        <taxon>Pseudomonadota</taxon>
        <taxon>Alphaproteobacteria</taxon>
        <taxon>Hyphomicrobiales</taxon>
        <taxon>Nitrobacteraceae</taxon>
        <taxon>Bradyrhizobium</taxon>
    </lineage>
</organism>
<evidence type="ECO:0000313" key="3">
    <source>
        <dbReference type="Proteomes" id="UP001314635"/>
    </source>
</evidence>
<keyword evidence="3" id="KW-1185">Reference proteome</keyword>
<evidence type="ECO:0000313" key="2">
    <source>
        <dbReference type="EMBL" id="MBR1137063.1"/>
    </source>
</evidence>
<dbReference type="NCBIfam" id="TIGR02532">
    <property type="entry name" value="IV_pilin_GFxxxE"/>
    <property type="match status" value="1"/>
</dbReference>
<proteinExistence type="predicted"/>
<accession>A0ABS5G730</accession>
<dbReference type="PROSITE" id="PS00409">
    <property type="entry name" value="PROKAR_NTER_METHYL"/>
    <property type="match status" value="1"/>
</dbReference>
<dbReference type="InterPro" id="IPR045584">
    <property type="entry name" value="Pilin-like"/>
</dbReference>
<gene>
    <name evidence="2" type="ORF">JQ619_14910</name>
</gene>
<name>A0ABS5G730_9BRAD</name>
<dbReference type="EMBL" id="JAFCLK010000012">
    <property type="protein sequence ID" value="MBR1137063.1"/>
    <property type="molecule type" value="Genomic_DNA"/>
</dbReference>
<feature type="transmembrane region" description="Helical" evidence="1">
    <location>
        <begin position="12"/>
        <end position="36"/>
    </location>
</feature>
<keyword evidence="1" id="KW-0812">Transmembrane</keyword>
<keyword evidence="1" id="KW-1133">Transmembrane helix</keyword>
<dbReference type="Pfam" id="PF07963">
    <property type="entry name" value="N_methyl"/>
    <property type="match status" value="1"/>
</dbReference>